<name>A0A8J4XCE4_CLAMG</name>
<evidence type="ECO:0000313" key="4">
    <source>
        <dbReference type="Proteomes" id="UP000727407"/>
    </source>
</evidence>
<protein>
    <submittedName>
        <fullName evidence="3">Perforin-1-like</fullName>
    </submittedName>
</protein>
<keyword evidence="4" id="KW-1185">Reference proteome</keyword>
<dbReference type="OrthoDB" id="1366754at2759"/>
<dbReference type="PANTHER" id="PTHR46096">
    <property type="entry name" value="PERFORIN-1"/>
    <property type="match status" value="1"/>
</dbReference>
<dbReference type="GO" id="GO:0001913">
    <property type="term" value="P:T cell mediated cytotoxicity"/>
    <property type="evidence" value="ECO:0007669"/>
    <property type="project" value="TreeGrafter"/>
</dbReference>
<evidence type="ECO:0000259" key="2">
    <source>
        <dbReference type="PROSITE" id="PS51412"/>
    </source>
</evidence>
<dbReference type="EMBL" id="QNUK01000346">
    <property type="protein sequence ID" value="KAF5894975.1"/>
    <property type="molecule type" value="Genomic_DNA"/>
</dbReference>
<reference evidence="3" key="1">
    <citation type="submission" date="2020-07" db="EMBL/GenBank/DDBJ databases">
        <title>Clarias magur genome sequencing, assembly and annotation.</title>
        <authorList>
            <person name="Kushwaha B."/>
            <person name="Kumar R."/>
            <person name="Das P."/>
            <person name="Joshi C.G."/>
            <person name="Kumar D."/>
            <person name="Nagpure N.S."/>
            <person name="Pandey M."/>
            <person name="Agarwal S."/>
            <person name="Srivastava S."/>
            <person name="Singh M."/>
            <person name="Sahoo L."/>
            <person name="Jayasankar P."/>
            <person name="Meher P.K."/>
            <person name="Koringa P.G."/>
            <person name="Iquebal M.A."/>
            <person name="Das S.P."/>
            <person name="Bit A."/>
            <person name="Patnaik S."/>
            <person name="Patel N."/>
            <person name="Shah T.M."/>
            <person name="Hinsu A."/>
            <person name="Jena J.K."/>
        </authorList>
    </citation>
    <scope>NUCLEOTIDE SEQUENCE</scope>
    <source>
        <strain evidence="3">CIFAMagur01</strain>
        <tissue evidence="3">Testis</tissue>
    </source>
</reference>
<dbReference type="PANTHER" id="PTHR46096:SF3">
    <property type="entry name" value="PERFORIN-1"/>
    <property type="match status" value="1"/>
</dbReference>
<gene>
    <name evidence="3" type="ORF">DAT39_015305</name>
</gene>
<evidence type="ECO:0000313" key="3">
    <source>
        <dbReference type="EMBL" id="KAF5894975.1"/>
    </source>
</evidence>
<dbReference type="Pfam" id="PF01823">
    <property type="entry name" value="MACPF"/>
    <property type="match status" value="1"/>
</dbReference>
<keyword evidence="1" id="KW-0732">Signal</keyword>
<dbReference type="GO" id="GO:0001771">
    <property type="term" value="P:immunological synapse formation"/>
    <property type="evidence" value="ECO:0007669"/>
    <property type="project" value="TreeGrafter"/>
</dbReference>
<dbReference type="InterPro" id="IPR020864">
    <property type="entry name" value="MACPF"/>
</dbReference>
<dbReference type="AlphaFoldDB" id="A0A8J4XCE4"/>
<dbReference type="PROSITE" id="PS51412">
    <property type="entry name" value="MACPF_2"/>
    <property type="match status" value="1"/>
</dbReference>
<feature type="domain" description="MACPF" evidence="2">
    <location>
        <begin position="18"/>
        <end position="285"/>
    </location>
</feature>
<comment type="caution">
    <text evidence="3">The sequence shown here is derived from an EMBL/GenBank/DDBJ whole genome shotgun (WGS) entry which is preliminary data.</text>
</comment>
<dbReference type="GO" id="GO:0016020">
    <property type="term" value="C:membrane"/>
    <property type="evidence" value="ECO:0007669"/>
    <property type="project" value="TreeGrafter"/>
</dbReference>
<dbReference type="InterPro" id="IPR052784">
    <property type="entry name" value="Perforin-1_pore-forming"/>
</dbReference>
<proteinExistence type="predicted"/>
<evidence type="ECO:0000256" key="1">
    <source>
        <dbReference type="ARBA" id="ARBA00022729"/>
    </source>
</evidence>
<dbReference type="GO" id="GO:0051607">
    <property type="term" value="P:defense response to virus"/>
    <property type="evidence" value="ECO:0007669"/>
    <property type="project" value="TreeGrafter"/>
</dbReference>
<accession>A0A8J4XCE4</accession>
<dbReference type="Proteomes" id="UP000727407">
    <property type="component" value="Unassembled WGS sequence"/>
</dbReference>
<organism evidence="3 4">
    <name type="scientific">Clarias magur</name>
    <name type="common">Asian catfish</name>
    <name type="synonym">Macropteronotus magur</name>
    <dbReference type="NCBI Taxonomy" id="1594786"/>
    <lineage>
        <taxon>Eukaryota</taxon>
        <taxon>Metazoa</taxon>
        <taxon>Chordata</taxon>
        <taxon>Craniata</taxon>
        <taxon>Vertebrata</taxon>
        <taxon>Euteleostomi</taxon>
        <taxon>Actinopterygii</taxon>
        <taxon>Neopterygii</taxon>
        <taxon>Teleostei</taxon>
        <taxon>Ostariophysi</taxon>
        <taxon>Siluriformes</taxon>
        <taxon>Clariidae</taxon>
        <taxon>Clarias</taxon>
    </lineage>
</organism>
<sequence>MFAANLPPPTSQACFKANESLCDSVDFAPGSDLAGEGFDITTMQRKEAFVIDMSSWLQKDKTCTLCKNPYMGGQKQKLPVSVVDWRPSRKCKIKVSSSVYESSESLVSSSTSSLKNNWKIGLDISTMRGGGSLMLAGTNSKLAEYSMAKTKKDKFSFTSHTFSCGYYRYRVSSRPILNPEVKNEFSMLPATYDNNTKPLFFKLIDMFGTHYITKVSLGGKVSSVTSIKKCHASLQGLTVDEVKTCLDVEASVSVGVASLQSEYQHCKQAKDKSLNKKSFSSSFSD</sequence>
<feature type="non-terminal residue" evidence="3">
    <location>
        <position position="285"/>
    </location>
</feature>
<dbReference type="GO" id="GO:0022829">
    <property type="term" value="F:wide pore channel activity"/>
    <property type="evidence" value="ECO:0007669"/>
    <property type="project" value="TreeGrafter"/>
</dbReference>